<dbReference type="InterPro" id="IPR042094">
    <property type="entry name" value="T2SS_GspF_sf"/>
</dbReference>
<gene>
    <name evidence="8" type="ORF">ACFFSY_32515</name>
</gene>
<accession>A0ABV5KZN3</accession>
<evidence type="ECO:0000256" key="2">
    <source>
        <dbReference type="ARBA" id="ARBA00022475"/>
    </source>
</evidence>
<dbReference type="Proteomes" id="UP001589747">
    <property type="component" value="Unassembled WGS sequence"/>
</dbReference>
<dbReference type="InterPro" id="IPR018076">
    <property type="entry name" value="T2SS_GspF_dom"/>
</dbReference>
<evidence type="ECO:0000256" key="1">
    <source>
        <dbReference type="ARBA" id="ARBA00004651"/>
    </source>
</evidence>
<feature type="transmembrane region" description="Helical" evidence="6">
    <location>
        <begin position="259"/>
        <end position="279"/>
    </location>
</feature>
<dbReference type="PANTHER" id="PTHR35007">
    <property type="entry name" value="INTEGRAL MEMBRANE PROTEIN-RELATED"/>
    <property type="match status" value="1"/>
</dbReference>
<name>A0ABV5KZN3_9BACL</name>
<proteinExistence type="predicted"/>
<organism evidence="8 9">
    <name type="scientific">Paenibacillus aurantiacus</name>
    <dbReference type="NCBI Taxonomy" id="1936118"/>
    <lineage>
        <taxon>Bacteria</taxon>
        <taxon>Bacillati</taxon>
        <taxon>Bacillota</taxon>
        <taxon>Bacilli</taxon>
        <taxon>Bacillales</taxon>
        <taxon>Paenibacillaceae</taxon>
        <taxon>Paenibacillus</taxon>
    </lineage>
</organism>
<evidence type="ECO:0000313" key="9">
    <source>
        <dbReference type="Proteomes" id="UP001589747"/>
    </source>
</evidence>
<dbReference type="RefSeq" id="WP_377502278.1">
    <property type="nucleotide sequence ID" value="NZ_JBHMDO010000053.1"/>
</dbReference>
<keyword evidence="5 6" id="KW-0472">Membrane</keyword>
<evidence type="ECO:0000256" key="6">
    <source>
        <dbReference type="SAM" id="Phobius"/>
    </source>
</evidence>
<feature type="domain" description="Type II secretion system protein GspF" evidence="7">
    <location>
        <begin position="152"/>
        <end position="276"/>
    </location>
</feature>
<keyword evidence="3 6" id="KW-0812">Transmembrane</keyword>
<feature type="transmembrane region" description="Helical" evidence="6">
    <location>
        <begin position="117"/>
        <end position="136"/>
    </location>
</feature>
<evidence type="ECO:0000313" key="8">
    <source>
        <dbReference type="EMBL" id="MFB9330689.1"/>
    </source>
</evidence>
<evidence type="ECO:0000256" key="3">
    <source>
        <dbReference type="ARBA" id="ARBA00022692"/>
    </source>
</evidence>
<feature type="transmembrane region" description="Helical" evidence="6">
    <location>
        <begin position="6"/>
        <end position="24"/>
    </location>
</feature>
<evidence type="ECO:0000256" key="5">
    <source>
        <dbReference type="ARBA" id="ARBA00023136"/>
    </source>
</evidence>
<keyword evidence="2" id="KW-1003">Cell membrane</keyword>
<comment type="subcellular location">
    <subcellularLocation>
        <location evidence="1">Cell membrane</location>
        <topology evidence="1">Multi-pass membrane protein</topology>
    </subcellularLocation>
</comment>
<evidence type="ECO:0000256" key="4">
    <source>
        <dbReference type="ARBA" id="ARBA00022989"/>
    </source>
</evidence>
<dbReference type="PANTHER" id="PTHR35007:SF1">
    <property type="entry name" value="PILUS ASSEMBLY PROTEIN"/>
    <property type="match status" value="1"/>
</dbReference>
<comment type="caution">
    <text evidence="8">The sequence shown here is derived from an EMBL/GenBank/DDBJ whole genome shotgun (WGS) entry which is preliminary data.</text>
</comment>
<dbReference type="Pfam" id="PF00482">
    <property type="entry name" value="T2SSF"/>
    <property type="match status" value="1"/>
</dbReference>
<feature type="transmembrane region" description="Helical" evidence="6">
    <location>
        <begin position="291"/>
        <end position="311"/>
    </location>
</feature>
<sequence length="319" mass="35572">MAVILTAMVFATSLLLFVATLQLMQTDKRMEKRLRHYLVLHDKKSLGRRKFGLLVQLQLSKQAVRERVLTKKKSQRLEERISRAGIAMKPEEYILFQWLSTALGGGLLYLLTGQLVLLAAGAAAGFLFPGWMLNRLRRKRLSTFNDSLLDMLTTVIGSLRAGFSFVQALKTVVEESTGPMREEADIVLKEMQYGATVEDALGNWRERMPSEDLDLLVQAILIQRQIGGNLAVILETIVQTLRDRGRIQRQVTTLTAQGRLSGMVIGLLPLVLGVLLYMIEPDYIGTLFRHPVGVGLLVGGGVSGLIGFVLIRKMTRIEV</sequence>
<reference evidence="8 9" key="1">
    <citation type="submission" date="2024-09" db="EMBL/GenBank/DDBJ databases">
        <authorList>
            <person name="Sun Q."/>
            <person name="Mori K."/>
        </authorList>
    </citation>
    <scope>NUCLEOTIDE SEQUENCE [LARGE SCALE GENOMIC DNA]</scope>
    <source>
        <strain evidence="8 9">TISTR 2452</strain>
    </source>
</reference>
<dbReference type="EMBL" id="JBHMDO010000053">
    <property type="protein sequence ID" value="MFB9330689.1"/>
    <property type="molecule type" value="Genomic_DNA"/>
</dbReference>
<protein>
    <submittedName>
        <fullName evidence="8">Type II secretion system F family protein</fullName>
    </submittedName>
</protein>
<evidence type="ECO:0000259" key="7">
    <source>
        <dbReference type="Pfam" id="PF00482"/>
    </source>
</evidence>
<keyword evidence="9" id="KW-1185">Reference proteome</keyword>
<dbReference type="Gene3D" id="1.20.81.30">
    <property type="entry name" value="Type II secretion system (T2SS), domain F"/>
    <property type="match status" value="1"/>
</dbReference>
<keyword evidence="4 6" id="KW-1133">Transmembrane helix</keyword>